<feature type="domain" description="RRM" evidence="6">
    <location>
        <begin position="37"/>
        <end position="111"/>
    </location>
</feature>
<sequence length="556" mass="61473">MANHYDGQPSKRLKTDFVGGVGNDGGYDDPHKTPPSVVLHVRGLSERAMEQDLMDAVQHFGPVTHIHMMPRKRQALVEFQDIQAARSCVMYCQNNQIFVAGQPAFFNYSTSQRIERQHGADFEKNKPNQVLLMTILNPAYPITTDVVQKICAQFGEVQRIVIFKKNGVQAMVEFDSVDSATCAMQQLNGADIYSGCCTIKIEFAKPTRLNVFKNDNDSWDYTQPNLGKYGQQVSETPAPPRRAPLLQEPPQGGRMRDDRRGPMAPYDDYGGDGGGYGGIPGGPPGRRPGFGPVPDRGYGPPVDRYGPGPDRGSHGGDGYGPPSGHVDRYSNPAQGIGGSPQGAVVMVYGLNPDKVNCDRLFNVFCLYGNVLRTKFLKSKPGVAMIQMGDATAVERAIHHLNNTYYFDNKMQIGRSKQAYLNDVPQPYTLPDGSTSFKDYMGSRNNRFTSVEQANKNRIQSPSKVVHFYNVPFGITEEQVKKLFEEVEAIPPDKVIVFPAKSERSASGLAEWERPEGAFEALVIANHMQVPNPNGKFPYTLKLCFSSVPRGSDQKHD</sequence>
<dbReference type="SMART" id="SM00360">
    <property type="entry name" value="RRM"/>
    <property type="match status" value="3"/>
</dbReference>
<dbReference type="InterPro" id="IPR021790">
    <property type="entry name" value="PTBP1-like_RRM2"/>
</dbReference>
<feature type="compositionally biased region" description="Low complexity" evidence="5">
    <location>
        <begin position="287"/>
        <end position="297"/>
    </location>
</feature>
<evidence type="ECO:0000256" key="1">
    <source>
        <dbReference type="ARBA" id="ARBA00022553"/>
    </source>
</evidence>
<evidence type="ECO:0000256" key="4">
    <source>
        <dbReference type="PROSITE-ProRule" id="PRU00176"/>
    </source>
</evidence>
<feature type="compositionally biased region" description="Polar residues" evidence="5">
    <location>
        <begin position="222"/>
        <end position="235"/>
    </location>
</feature>
<evidence type="ECO:0000313" key="8">
    <source>
        <dbReference type="RefSeq" id="XP_014661988.1"/>
    </source>
</evidence>
<gene>
    <name evidence="8" type="primary">LOC106805036</name>
</gene>
<dbReference type="GeneID" id="106805036"/>
<protein>
    <submittedName>
        <fullName evidence="8">Heterogeneous nuclear ribonucleoprotein L-like isoform X1</fullName>
    </submittedName>
</protein>
<dbReference type="InterPro" id="IPR055204">
    <property type="entry name" value="HNRNPL_RRM"/>
</dbReference>
<evidence type="ECO:0000259" key="6">
    <source>
        <dbReference type="PROSITE" id="PS50102"/>
    </source>
</evidence>
<feature type="domain" description="RRM" evidence="6">
    <location>
        <begin position="129"/>
        <end position="206"/>
    </location>
</feature>
<evidence type="ECO:0000256" key="2">
    <source>
        <dbReference type="ARBA" id="ARBA00022737"/>
    </source>
</evidence>
<dbReference type="Pfam" id="PF00076">
    <property type="entry name" value="RRM_1"/>
    <property type="match status" value="1"/>
</dbReference>
<dbReference type="Pfam" id="PF11835">
    <property type="entry name" value="RRM_8"/>
    <property type="match status" value="1"/>
</dbReference>
<name>A0ABM1DPW7_PRICU</name>
<proteinExistence type="predicted"/>
<dbReference type="PROSITE" id="PS50102">
    <property type="entry name" value="RRM"/>
    <property type="match status" value="3"/>
</dbReference>
<dbReference type="InterPro" id="IPR006536">
    <property type="entry name" value="HnRNP-L/PTB"/>
</dbReference>
<dbReference type="PANTHER" id="PTHR15592">
    <property type="entry name" value="MATRIN 3/NUCLEAR PROTEIN 220-RELATED"/>
    <property type="match status" value="1"/>
</dbReference>
<dbReference type="Pfam" id="PF13893">
    <property type="entry name" value="RRM_5"/>
    <property type="match status" value="1"/>
</dbReference>
<dbReference type="Proteomes" id="UP000695022">
    <property type="component" value="Unplaced"/>
</dbReference>
<evidence type="ECO:0000256" key="5">
    <source>
        <dbReference type="SAM" id="MobiDB-lite"/>
    </source>
</evidence>
<feature type="region of interest" description="Disordered" evidence="5">
    <location>
        <begin position="222"/>
        <end position="335"/>
    </location>
</feature>
<dbReference type="InterPro" id="IPR035979">
    <property type="entry name" value="RBD_domain_sf"/>
</dbReference>
<dbReference type="Pfam" id="PF22976">
    <property type="entry name" value="RRM_10"/>
    <property type="match status" value="1"/>
</dbReference>
<feature type="compositionally biased region" description="Gly residues" evidence="5">
    <location>
        <begin position="271"/>
        <end position="280"/>
    </location>
</feature>
<keyword evidence="7" id="KW-1185">Reference proteome</keyword>
<evidence type="ECO:0000313" key="7">
    <source>
        <dbReference type="Proteomes" id="UP000695022"/>
    </source>
</evidence>
<dbReference type="CDD" id="cd12694">
    <property type="entry name" value="RRM2_hnRNPL_like"/>
    <property type="match status" value="1"/>
</dbReference>
<keyword evidence="1" id="KW-0597">Phosphoprotein</keyword>
<accession>A0ABM1DPW7</accession>
<keyword evidence="2" id="KW-0677">Repeat</keyword>
<feature type="domain" description="RRM" evidence="6">
    <location>
        <begin position="343"/>
        <end position="417"/>
    </location>
</feature>
<dbReference type="CDD" id="cd12427">
    <property type="entry name" value="RRM4_hnRNPL_like"/>
    <property type="match status" value="1"/>
</dbReference>
<dbReference type="Gene3D" id="3.30.70.330">
    <property type="match status" value="4"/>
</dbReference>
<dbReference type="RefSeq" id="XP_014661988.1">
    <property type="nucleotide sequence ID" value="XM_014806502.1"/>
</dbReference>
<dbReference type="SUPFAM" id="SSF54928">
    <property type="entry name" value="RNA-binding domain, RBD"/>
    <property type="match status" value="4"/>
</dbReference>
<feature type="region of interest" description="Disordered" evidence="5">
    <location>
        <begin position="1"/>
        <end position="35"/>
    </location>
</feature>
<dbReference type="CDD" id="cd12689">
    <property type="entry name" value="RRM1_hnRNPL_like"/>
    <property type="match status" value="1"/>
</dbReference>
<keyword evidence="3 4" id="KW-0694">RNA-binding</keyword>
<dbReference type="NCBIfam" id="TIGR01649">
    <property type="entry name" value="hnRNP-L_PTB"/>
    <property type="match status" value="1"/>
</dbReference>
<dbReference type="CDD" id="cd12424">
    <property type="entry name" value="RRM3_hnRNPL_like"/>
    <property type="match status" value="1"/>
</dbReference>
<reference evidence="8" key="1">
    <citation type="submission" date="2025-08" db="UniProtKB">
        <authorList>
            <consortium name="RefSeq"/>
        </authorList>
    </citation>
    <scope>IDENTIFICATION</scope>
</reference>
<dbReference type="InterPro" id="IPR000504">
    <property type="entry name" value="RRM_dom"/>
</dbReference>
<organism evidence="7 8">
    <name type="scientific">Priapulus caudatus</name>
    <name type="common">Priapulid worm</name>
    <dbReference type="NCBI Taxonomy" id="37621"/>
    <lineage>
        <taxon>Eukaryota</taxon>
        <taxon>Metazoa</taxon>
        <taxon>Ecdysozoa</taxon>
        <taxon>Scalidophora</taxon>
        <taxon>Priapulida</taxon>
        <taxon>Priapulimorpha</taxon>
        <taxon>Priapulimorphida</taxon>
        <taxon>Priapulidae</taxon>
        <taxon>Priapulus</taxon>
    </lineage>
</organism>
<evidence type="ECO:0000256" key="3">
    <source>
        <dbReference type="ARBA" id="ARBA00022884"/>
    </source>
</evidence>
<dbReference type="InterPro" id="IPR012677">
    <property type="entry name" value="Nucleotide-bd_a/b_plait_sf"/>
</dbReference>